<comment type="caution">
    <text evidence="1">The sequence shown here is derived from an EMBL/GenBank/DDBJ whole genome shotgun (WGS) entry which is preliminary data.</text>
</comment>
<accession>A0ABU6YV42</accession>
<organism evidence="1 2">
    <name type="scientific">Stylosanthes scabra</name>
    <dbReference type="NCBI Taxonomy" id="79078"/>
    <lineage>
        <taxon>Eukaryota</taxon>
        <taxon>Viridiplantae</taxon>
        <taxon>Streptophyta</taxon>
        <taxon>Embryophyta</taxon>
        <taxon>Tracheophyta</taxon>
        <taxon>Spermatophyta</taxon>
        <taxon>Magnoliopsida</taxon>
        <taxon>eudicotyledons</taxon>
        <taxon>Gunneridae</taxon>
        <taxon>Pentapetalae</taxon>
        <taxon>rosids</taxon>
        <taxon>fabids</taxon>
        <taxon>Fabales</taxon>
        <taxon>Fabaceae</taxon>
        <taxon>Papilionoideae</taxon>
        <taxon>50 kb inversion clade</taxon>
        <taxon>dalbergioids sensu lato</taxon>
        <taxon>Dalbergieae</taxon>
        <taxon>Pterocarpus clade</taxon>
        <taxon>Stylosanthes</taxon>
    </lineage>
</organism>
<sequence length="175" mass="18986">MVHGSGHVKSLEMDWSGNRPSIGPFGLASLSDRLVQLSHVDRRLIRLQDAIRLTVQWNEPLNAKGYAKLRSDVVAAEDVWEQEEEESPPITEMAMAALRREGRRFATSLLSSLIRSSIISHSETAAASVIDALEHLLALPSLAPTVVKLEQVAIGVAEVVVEGMEAEEAAAVAIE</sequence>
<reference evidence="1 2" key="1">
    <citation type="journal article" date="2023" name="Plants (Basel)">
        <title>Bridging the Gap: Combining Genomics and Transcriptomics Approaches to Understand Stylosanthes scabra, an Orphan Legume from the Brazilian Caatinga.</title>
        <authorList>
            <person name="Ferreira-Neto J.R.C."/>
            <person name="da Silva M.D."/>
            <person name="Binneck E."/>
            <person name="de Melo N.F."/>
            <person name="da Silva R.H."/>
            <person name="de Melo A.L.T.M."/>
            <person name="Pandolfi V."/>
            <person name="Bustamante F.O."/>
            <person name="Brasileiro-Vidal A.C."/>
            <person name="Benko-Iseppon A.M."/>
        </authorList>
    </citation>
    <scope>NUCLEOTIDE SEQUENCE [LARGE SCALE GENOMIC DNA]</scope>
    <source>
        <tissue evidence="1">Leaves</tissue>
    </source>
</reference>
<evidence type="ECO:0000313" key="2">
    <source>
        <dbReference type="Proteomes" id="UP001341840"/>
    </source>
</evidence>
<dbReference type="EMBL" id="JASCZI010242981">
    <property type="protein sequence ID" value="MED6212468.1"/>
    <property type="molecule type" value="Genomic_DNA"/>
</dbReference>
<proteinExistence type="predicted"/>
<gene>
    <name evidence="1" type="ORF">PIB30_083566</name>
</gene>
<protein>
    <submittedName>
        <fullName evidence="1">Uncharacterized protein</fullName>
    </submittedName>
</protein>
<name>A0ABU6YV42_9FABA</name>
<dbReference type="Proteomes" id="UP001341840">
    <property type="component" value="Unassembled WGS sequence"/>
</dbReference>
<keyword evidence="2" id="KW-1185">Reference proteome</keyword>
<evidence type="ECO:0000313" key="1">
    <source>
        <dbReference type="EMBL" id="MED6212468.1"/>
    </source>
</evidence>